<keyword evidence="3 4" id="KW-0808">Transferase</keyword>
<comment type="caution">
    <text evidence="4">The sequence shown here is derived from an EMBL/GenBank/DDBJ whole genome shotgun (WGS) entry which is preliminary data.</text>
</comment>
<dbReference type="EMBL" id="LNJE01000026">
    <property type="protein sequence ID" value="KYC56063.1"/>
    <property type="molecule type" value="Genomic_DNA"/>
</dbReference>
<dbReference type="GO" id="GO:0070043">
    <property type="term" value="F:rRNA (guanine-N7-)-methyltransferase activity"/>
    <property type="evidence" value="ECO:0007669"/>
    <property type="project" value="TreeGrafter"/>
</dbReference>
<dbReference type="InterPro" id="IPR029063">
    <property type="entry name" value="SAM-dependent_MTases_sf"/>
</dbReference>
<dbReference type="NCBIfam" id="TIGR00138">
    <property type="entry name" value="rsmG_gidB"/>
    <property type="match status" value="1"/>
</dbReference>
<proteinExistence type="inferred from homology"/>
<evidence type="ECO:0000256" key="3">
    <source>
        <dbReference type="ARBA" id="ARBA00022679"/>
    </source>
</evidence>
<dbReference type="GO" id="GO:0005829">
    <property type="term" value="C:cytosol"/>
    <property type="evidence" value="ECO:0007669"/>
    <property type="project" value="TreeGrafter"/>
</dbReference>
<dbReference type="SUPFAM" id="SSF53335">
    <property type="entry name" value="S-adenosyl-L-methionine-dependent methyltransferases"/>
    <property type="match status" value="1"/>
</dbReference>
<protein>
    <submittedName>
        <fullName evidence="4">16S rRNA methyltransferase GidB</fullName>
    </submittedName>
</protein>
<dbReference type="HAMAP" id="MF_00074">
    <property type="entry name" value="16SrRNA_methyltr_G"/>
    <property type="match status" value="1"/>
</dbReference>
<keyword evidence="1" id="KW-0963">Cytoplasm</keyword>
<accession>A0A150JFP2</accession>
<evidence type="ECO:0000313" key="4">
    <source>
        <dbReference type="EMBL" id="KYC56063.1"/>
    </source>
</evidence>
<evidence type="ECO:0000256" key="1">
    <source>
        <dbReference type="ARBA" id="ARBA00022490"/>
    </source>
</evidence>
<evidence type="ECO:0000256" key="2">
    <source>
        <dbReference type="ARBA" id="ARBA00022552"/>
    </source>
</evidence>
<name>A0A150JFP2_9EURY</name>
<gene>
    <name evidence="4" type="ORF">APG09_01496</name>
</gene>
<keyword evidence="4" id="KW-0489">Methyltransferase</keyword>
<dbReference type="Pfam" id="PF02527">
    <property type="entry name" value="GidB"/>
    <property type="match status" value="1"/>
</dbReference>
<sequence length="242" mass="26930">MEQLEFRSFLESKGFSSESYDKLELYLSMIDEASKKFNLTGYKTKSDMRRGLIFDSISPLTDLCVPRGTSFVDIGTGSGVPGVVLCILFPFLNGVLVDSNNKKIDFISESASKLCLSNLTAVSARGEDFSLSKNNKEKFDFCVTKAFGPLYYSAEFSAPVLKENGFLYIYSHLSEEVLSHVLKIHFSNVGLFPGSSEERKTAGISGKGLFWVKKNKTPSCYPRKFPIIKREASKTPETIPSE</sequence>
<dbReference type="InterPro" id="IPR003682">
    <property type="entry name" value="rRNA_ssu_MeTfrase_G"/>
</dbReference>
<dbReference type="PANTHER" id="PTHR31760">
    <property type="entry name" value="S-ADENOSYL-L-METHIONINE-DEPENDENT METHYLTRANSFERASES SUPERFAMILY PROTEIN"/>
    <property type="match status" value="1"/>
</dbReference>
<keyword evidence="2" id="KW-0698">rRNA processing</keyword>
<dbReference type="PANTHER" id="PTHR31760:SF0">
    <property type="entry name" value="S-ADENOSYL-L-METHIONINE-DEPENDENT METHYLTRANSFERASES SUPERFAMILY PROTEIN"/>
    <property type="match status" value="1"/>
</dbReference>
<dbReference type="AlphaFoldDB" id="A0A150JFP2"/>
<dbReference type="Gene3D" id="3.40.50.150">
    <property type="entry name" value="Vaccinia Virus protein VP39"/>
    <property type="match status" value="1"/>
</dbReference>
<organism evidence="4">
    <name type="scientific">Candidatus Methanofastidiosum methylothiophilum</name>
    <dbReference type="NCBI Taxonomy" id="1705564"/>
    <lineage>
        <taxon>Archaea</taxon>
        <taxon>Methanobacteriati</taxon>
        <taxon>Methanobacteriota</taxon>
        <taxon>Stenosarchaea group</taxon>
        <taxon>Candidatus Methanofastidiosia</taxon>
        <taxon>Candidatus Methanofastidiosales</taxon>
        <taxon>Candidatus Methanofastidiosaceae</taxon>
        <taxon>Candidatus Methanofastidiosum</taxon>
    </lineage>
</organism>
<reference evidence="4" key="1">
    <citation type="journal article" date="2016" name="ISME J.">
        <title>Chasing the elusive Euryarchaeota class WSA2: genomes reveal a uniquely fastidious methyl-reducing methanogen.</title>
        <authorList>
            <person name="Nobu M.K."/>
            <person name="Narihiro T."/>
            <person name="Kuroda K."/>
            <person name="Mei R."/>
            <person name="Liu W.T."/>
        </authorList>
    </citation>
    <scope>NUCLEOTIDE SEQUENCE [LARGE SCALE GENOMIC DNA]</scope>
    <source>
        <strain evidence="4">ADurb1213_Bin02801</strain>
    </source>
</reference>